<evidence type="ECO:0000313" key="1">
    <source>
        <dbReference type="EMBL" id="KAF9486089.1"/>
    </source>
</evidence>
<evidence type="ECO:0000313" key="2">
    <source>
        <dbReference type="Proteomes" id="UP000807469"/>
    </source>
</evidence>
<dbReference type="Proteomes" id="UP000807469">
    <property type="component" value="Unassembled WGS sequence"/>
</dbReference>
<keyword evidence="2" id="KW-1185">Reference proteome</keyword>
<name>A0A9P5ZGQ2_9AGAR</name>
<reference evidence="1" key="1">
    <citation type="submission" date="2020-11" db="EMBL/GenBank/DDBJ databases">
        <authorList>
            <consortium name="DOE Joint Genome Institute"/>
            <person name="Ahrendt S."/>
            <person name="Riley R."/>
            <person name="Andreopoulos W."/>
            <person name="Labutti K."/>
            <person name="Pangilinan J."/>
            <person name="Ruiz-Duenas F.J."/>
            <person name="Barrasa J.M."/>
            <person name="Sanchez-Garcia M."/>
            <person name="Camarero S."/>
            <person name="Miyauchi S."/>
            <person name="Serrano A."/>
            <person name="Linde D."/>
            <person name="Babiker R."/>
            <person name="Drula E."/>
            <person name="Ayuso-Fernandez I."/>
            <person name="Pacheco R."/>
            <person name="Padilla G."/>
            <person name="Ferreira P."/>
            <person name="Barriuso J."/>
            <person name="Kellner H."/>
            <person name="Castanera R."/>
            <person name="Alfaro M."/>
            <person name="Ramirez L."/>
            <person name="Pisabarro A.G."/>
            <person name="Kuo A."/>
            <person name="Tritt A."/>
            <person name="Lipzen A."/>
            <person name="He G."/>
            <person name="Yan M."/>
            <person name="Ng V."/>
            <person name="Cullen D."/>
            <person name="Martin F."/>
            <person name="Rosso M.-N."/>
            <person name="Henrissat B."/>
            <person name="Hibbett D."/>
            <person name="Martinez A.T."/>
            <person name="Grigoriev I.V."/>
        </authorList>
    </citation>
    <scope>NUCLEOTIDE SEQUENCE</scope>
    <source>
        <strain evidence="1">CIRM-BRFM 674</strain>
    </source>
</reference>
<comment type="caution">
    <text evidence="1">The sequence shown here is derived from an EMBL/GenBank/DDBJ whole genome shotgun (WGS) entry which is preliminary data.</text>
</comment>
<accession>A0A9P5ZGQ2</accession>
<organism evidence="1 2">
    <name type="scientific">Pholiota conissans</name>
    <dbReference type="NCBI Taxonomy" id="109636"/>
    <lineage>
        <taxon>Eukaryota</taxon>
        <taxon>Fungi</taxon>
        <taxon>Dikarya</taxon>
        <taxon>Basidiomycota</taxon>
        <taxon>Agaricomycotina</taxon>
        <taxon>Agaricomycetes</taxon>
        <taxon>Agaricomycetidae</taxon>
        <taxon>Agaricales</taxon>
        <taxon>Agaricineae</taxon>
        <taxon>Strophariaceae</taxon>
        <taxon>Pholiota</taxon>
    </lineage>
</organism>
<gene>
    <name evidence="1" type="ORF">BDN70DRAFT_794795</name>
</gene>
<dbReference type="AlphaFoldDB" id="A0A9P5ZGQ2"/>
<protein>
    <submittedName>
        <fullName evidence="1">Uncharacterized protein</fullName>
    </submittedName>
</protein>
<sequence length="241" mass="27172">MPSPTSSGTATANSPVFGPIAINAQVEKTRSFSRHIKAPLNGLTAAFDSLSVQTLQIALSQDVGTTQGMIELRDQMLKQDQKHKEGLAEIQNILDDLLQHQIMEAMRKQVEEEIVNQIDEIVKEKVAECLKEHIPPELQEEFATSKKELQELTLRLHNSESRRANGKLRSNKADDPLGTMFMTNGTVSTNYPKDLRGLFTLDAEKARALMEDYELPDISDSRDRNLNKLMQFCGMRYQLVE</sequence>
<dbReference type="EMBL" id="MU155132">
    <property type="protein sequence ID" value="KAF9486089.1"/>
    <property type="molecule type" value="Genomic_DNA"/>
</dbReference>
<proteinExistence type="predicted"/>
<dbReference type="OrthoDB" id="3235759at2759"/>